<proteinExistence type="predicted"/>
<keyword evidence="1" id="KW-0812">Transmembrane</keyword>
<sequence length="85" mass="9541">MLRVNICFGKLRIPLLLFVLGTISGITQKYPKELLLNIPYFITSTTFIGLIGIIFAILKKTKINEKKIHFSIGIGLIFLGGLIDY</sequence>
<keyword evidence="1" id="KW-1133">Transmembrane helix</keyword>
<name>A0A927HCH8_9BACI</name>
<protein>
    <submittedName>
        <fullName evidence="2">Uncharacterized protein</fullName>
    </submittedName>
</protein>
<evidence type="ECO:0000256" key="1">
    <source>
        <dbReference type="SAM" id="Phobius"/>
    </source>
</evidence>
<reference evidence="2" key="1">
    <citation type="submission" date="2020-09" db="EMBL/GenBank/DDBJ databases">
        <title>Bacillus faecalis sp. nov., a moderately halophilic bacterium isolated from cow faeces.</title>
        <authorList>
            <person name="Jiang L."/>
            <person name="Lee J."/>
        </authorList>
    </citation>
    <scope>NUCLEOTIDE SEQUENCE</scope>
    <source>
        <strain evidence="2">AGMB 02131</strain>
    </source>
</reference>
<dbReference type="AlphaFoldDB" id="A0A927HCH8"/>
<keyword evidence="3" id="KW-1185">Reference proteome</keyword>
<organism evidence="2 3">
    <name type="scientific">Peribacillus faecalis</name>
    <dbReference type="NCBI Taxonomy" id="2772559"/>
    <lineage>
        <taxon>Bacteria</taxon>
        <taxon>Bacillati</taxon>
        <taxon>Bacillota</taxon>
        <taxon>Bacilli</taxon>
        <taxon>Bacillales</taxon>
        <taxon>Bacillaceae</taxon>
        <taxon>Peribacillus</taxon>
    </lineage>
</organism>
<accession>A0A927HCH8</accession>
<keyword evidence="1" id="KW-0472">Membrane</keyword>
<evidence type="ECO:0000313" key="2">
    <source>
        <dbReference type="EMBL" id="MBD3110049.1"/>
    </source>
</evidence>
<evidence type="ECO:0000313" key="3">
    <source>
        <dbReference type="Proteomes" id="UP000602076"/>
    </source>
</evidence>
<dbReference type="Proteomes" id="UP000602076">
    <property type="component" value="Unassembled WGS sequence"/>
</dbReference>
<feature type="transmembrane region" description="Helical" evidence="1">
    <location>
        <begin position="35"/>
        <end position="56"/>
    </location>
</feature>
<comment type="caution">
    <text evidence="2">The sequence shown here is derived from an EMBL/GenBank/DDBJ whole genome shotgun (WGS) entry which is preliminary data.</text>
</comment>
<dbReference type="EMBL" id="JACXSI010000055">
    <property type="protein sequence ID" value="MBD3110049.1"/>
    <property type="molecule type" value="Genomic_DNA"/>
</dbReference>
<gene>
    <name evidence="2" type="ORF">IEO70_17060</name>
</gene>